<evidence type="ECO:0000256" key="7">
    <source>
        <dbReference type="ARBA" id="ARBA00044345"/>
    </source>
</evidence>
<dbReference type="PANTHER" id="PTHR45887:SF1">
    <property type="entry name" value="TRANSLATION INITIATION FACTOR EIF-2B SUBUNIT EPSILON"/>
    <property type="match status" value="1"/>
</dbReference>
<name>A0ABQ7G2R3_DUNSA</name>
<dbReference type="Gene3D" id="3.90.550.10">
    <property type="entry name" value="Spore Coat Polysaccharide Biosynthesis Protein SpsA, Chain A"/>
    <property type="match status" value="1"/>
</dbReference>
<feature type="region of interest" description="Disordered" evidence="9">
    <location>
        <begin position="417"/>
        <end position="483"/>
    </location>
</feature>
<dbReference type="InterPro" id="IPR011004">
    <property type="entry name" value="Trimer_LpxA-like_sf"/>
</dbReference>
<dbReference type="InterPro" id="IPR056764">
    <property type="entry name" value="LbH_EIF2B3/5"/>
</dbReference>
<evidence type="ECO:0000256" key="2">
    <source>
        <dbReference type="ARBA" id="ARBA00007878"/>
    </source>
</evidence>
<feature type="compositionally biased region" description="Low complexity" evidence="9">
    <location>
        <begin position="546"/>
        <end position="559"/>
    </location>
</feature>
<evidence type="ECO:0000256" key="1">
    <source>
        <dbReference type="ARBA" id="ARBA00004514"/>
    </source>
</evidence>
<keyword evidence="4" id="KW-0396">Initiation factor</keyword>
<dbReference type="Proteomes" id="UP000815325">
    <property type="component" value="Unassembled WGS sequence"/>
</dbReference>
<keyword evidence="3" id="KW-0963">Cytoplasm</keyword>
<feature type="compositionally biased region" description="Acidic residues" evidence="9">
    <location>
        <begin position="562"/>
        <end position="574"/>
    </location>
</feature>
<protein>
    <recommendedName>
        <fullName evidence="6">Translation initiation factor eIF2B subunit epsilon</fullName>
    </recommendedName>
    <alternativeName>
        <fullName evidence="7">eIF2B GDP-GTP exchange factor subunit epsilon</fullName>
    </alternativeName>
</protein>
<feature type="region of interest" description="Disordered" evidence="9">
    <location>
        <begin position="529"/>
        <end position="579"/>
    </location>
</feature>
<dbReference type="InterPro" id="IPR051956">
    <property type="entry name" value="eIF2B_epsilon"/>
</dbReference>
<dbReference type="SUPFAM" id="SSF53448">
    <property type="entry name" value="Nucleotide-diphospho-sugar transferases"/>
    <property type="match status" value="1"/>
</dbReference>
<proteinExistence type="inferred from homology"/>
<dbReference type="SMART" id="SM00515">
    <property type="entry name" value="eIF5C"/>
    <property type="match status" value="1"/>
</dbReference>
<dbReference type="PROSITE" id="PS51363">
    <property type="entry name" value="W2"/>
    <property type="match status" value="1"/>
</dbReference>
<comment type="subcellular location">
    <subcellularLocation>
        <location evidence="1">Cytoplasm</location>
        <location evidence="1">Cytosol</location>
    </subcellularLocation>
</comment>
<dbReference type="PANTHER" id="PTHR45887">
    <property type="entry name" value="TRANSLATION INITIATION FACTOR EIF-2B SUBUNIT EPSILON"/>
    <property type="match status" value="1"/>
</dbReference>
<sequence length="700" mass="76547">MIEYTLEWLAMSKVEEVFVFCCAHAEQITDYLSQSKWAHNKEMVVTPVVSTSCFSAGEALRLIDQKDIIKNDFVLINGDTVCNINLAPIVEAHRARRQADKSNILTMITKSVHQPLQRLRLGERENVICLDPKNNRLLKFHEAQQGEHEGEGSEKLPPLFKFDAAFFGERDSVQVRTDLKDTQISICAPEVLMLFSDNFDYQSLKPDFITGVLSEEELGNKLYIAELGRQEYAAHVSNLRAYDAISRDIIQRWAFPLAPDTNLLWRGGAWGPTTYRYARGNRYYEQAVTIPRTAHMEEDVVVGAGTSIGENSRITQSVIGRNCRIGKNVDILGSYVLENASIQDGAVLRYALVCDSAVVGPSAVVSAGAVISHKAVIAAGHHVPPHTRVSLCSQVQQEVSLSDDELEYSGAVTAGRAAVGKTKGKKAKQVQQQQQQQQKQQQQKQQSRREGGDSSSEESSSGGGSGSDSDGDSDRAGPLSSSGSEADVLILCSGPSAQAATAAEALAMGHMPDEATLAAAHFDEAAVGKGEQDCADLPGDDEDAEAGAAEMAAAAGAKAAESDSEEEGEEEVTDPESNFKREVSETFLRCVKLRFDQTNAVIELNGLKVELLLTFEEYCSLEGVFEAQGENGKAFAEIFEPMLKIIYDAEIVSEEAILAWADEKQLAEEEEKVFVKKAERFLQWLREPEESSSGEEEDSD</sequence>
<accession>A0ABQ7G2R3</accession>
<evidence type="ECO:0000313" key="11">
    <source>
        <dbReference type="EMBL" id="KAF5828895.1"/>
    </source>
</evidence>
<evidence type="ECO:0000256" key="4">
    <source>
        <dbReference type="ARBA" id="ARBA00022540"/>
    </source>
</evidence>
<feature type="domain" description="W2" evidence="10">
    <location>
        <begin position="513"/>
        <end position="695"/>
    </location>
</feature>
<dbReference type="InterPro" id="IPR029044">
    <property type="entry name" value="Nucleotide-diphossugar_trans"/>
</dbReference>
<comment type="caution">
    <text evidence="11">The sequence shown here is derived from an EMBL/GenBank/DDBJ whole genome shotgun (WGS) entry which is preliminary data.</text>
</comment>
<dbReference type="InterPro" id="IPR016024">
    <property type="entry name" value="ARM-type_fold"/>
</dbReference>
<evidence type="ECO:0000259" key="10">
    <source>
        <dbReference type="PROSITE" id="PS51363"/>
    </source>
</evidence>
<dbReference type="InterPro" id="IPR003307">
    <property type="entry name" value="W2_domain"/>
</dbReference>
<keyword evidence="5" id="KW-0648">Protein biosynthesis</keyword>
<dbReference type="EMBL" id="MU070230">
    <property type="protein sequence ID" value="KAF5828895.1"/>
    <property type="molecule type" value="Genomic_DNA"/>
</dbReference>
<organism evidence="11 12">
    <name type="scientific">Dunaliella salina</name>
    <name type="common">Green alga</name>
    <name type="synonym">Protococcus salinus</name>
    <dbReference type="NCBI Taxonomy" id="3046"/>
    <lineage>
        <taxon>Eukaryota</taxon>
        <taxon>Viridiplantae</taxon>
        <taxon>Chlorophyta</taxon>
        <taxon>core chlorophytes</taxon>
        <taxon>Chlorophyceae</taxon>
        <taxon>CS clade</taxon>
        <taxon>Chlamydomonadales</taxon>
        <taxon>Dunaliellaceae</taxon>
        <taxon>Dunaliella</taxon>
    </lineage>
</organism>
<dbReference type="Gene3D" id="1.25.40.180">
    <property type="match status" value="1"/>
</dbReference>
<evidence type="ECO:0000256" key="5">
    <source>
        <dbReference type="ARBA" id="ARBA00022917"/>
    </source>
</evidence>
<feature type="compositionally biased region" description="Low complexity" evidence="9">
    <location>
        <begin position="429"/>
        <end position="445"/>
    </location>
</feature>
<comment type="similarity">
    <text evidence="2">Belongs to the eIF-2B gamma/epsilon subunits family.</text>
</comment>
<evidence type="ECO:0000256" key="3">
    <source>
        <dbReference type="ARBA" id="ARBA00022490"/>
    </source>
</evidence>
<comment type="subunit">
    <text evidence="8">Component of the translation initiation factor 2B (eIF2B) complex which is a heterodecamer of two sets of five different subunits: alpha, beta, gamma, delta and epsilon. Subunits alpha, beta and delta comprise a regulatory subcomplex and subunits epsilon and gamma comprise a catalytic subcomplex. Within the complex, the hexameric regulatory complex resides at the center, with the two heterodimeric catalytic subcomplexes bound on opposite sides.</text>
</comment>
<dbReference type="Pfam" id="PF25084">
    <property type="entry name" value="LbH_EIF2B"/>
    <property type="match status" value="1"/>
</dbReference>
<reference evidence="11" key="1">
    <citation type="submission" date="2017-08" db="EMBL/GenBank/DDBJ databases">
        <authorList>
            <person name="Polle J.E."/>
            <person name="Barry K."/>
            <person name="Cushman J."/>
            <person name="Schmutz J."/>
            <person name="Tran D."/>
            <person name="Hathwaick L.T."/>
            <person name="Yim W.C."/>
            <person name="Jenkins J."/>
            <person name="Mckie-Krisberg Z.M."/>
            <person name="Prochnik S."/>
            <person name="Lindquist E."/>
            <person name="Dockter R.B."/>
            <person name="Adam C."/>
            <person name="Molina H."/>
            <person name="Bunkerborg J."/>
            <person name="Jin E."/>
            <person name="Buchheim M."/>
            <person name="Magnuson J."/>
        </authorList>
    </citation>
    <scope>NUCLEOTIDE SEQUENCE</scope>
    <source>
        <strain evidence="11">CCAP 19/18</strain>
    </source>
</reference>
<evidence type="ECO:0000256" key="8">
    <source>
        <dbReference type="ARBA" id="ARBA00046432"/>
    </source>
</evidence>
<gene>
    <name evidence="11" type="ORF">DUNSADRAFT_16852</name>
</gene>
<evidence type="ECO:0000313" key="12">
    <source>
        <dbReference type="Proteomes" id="UP000815325"/>
    </source>
</evidence>
<dbReference type="SUPFAM" id="SSF48371">
    <property type="entry name" value="ARM repeat"/>
    <property type="match status" value="1"/>
</dbReference>
<dbReference type="Pfam" id="PF02020">
    <property type="entry name" value="W2"/>
    <property type="match status" value="1"/>
</dbReference>
<keyword evidence="12" id="KW-1185">Reference proteome</keyword>
<evidence type="ECO:0000256" key="6">
    <source>
        <dbReference type="ARBA" id="ARBA00044144"/>
    </source>
</evidence>
<dbReference type="Gene3D" id="2.160.10.10">
    <property type="entry name" value="Hexapeptide repeat proteins"/>
    <property type="match status" value="1"/>
</dbReference>
<evidence type="ECO:0000256" key="9">
    <source>
        <dbReference type="SAM" id="MobiDB-lite"/>
    </source>
</evidence>
<dbReference type="SUPFAM" id="SSF51161">
    <property type="entry name" value="Trimeric LpxA-like enzymes"/>
    <property type="match status" value="1"/>
</dbReference>